<evidence type="ECO:0000313" key="1">
    <source>
        <dbReference type="EMBL" id="KAJ4724398.1"/>
    </source>
</evidence>
<gene>
    <name evidence="1" type="ORF">OWV82_003393</name>
</gene>
<evidence type="ECO:0000313" key="2">
    <source>
        <dbReference type="Proteomes" id="UP001164539"/>
    </source>
</evidence>
<dbReference type="Proteomes" id="UP001164539">
    <property type="component" value="Chromosome 2"/>
</dbReference>
<proteinExistence type="predicted"/>
<sequence>MSKRSGGVGCGTGSSKREGKKLGFQSHRMMGMLADRELGKEKRRDYSHRMTERSGGGGCGRRPGCLVLKNRSYRREESVKSGSDFCFLTRIFVEAGF</sequence>
<accession>A0ACC1YLJ9</accession>
<name>A0ACC1YLJ9_MELAZ</name>
<comment type="caution">
    <text evidence="1">The sequence shown here is derived from an EMBL/GenBank/DDBJ whole genome shotgun (WGS) entry which is preliminary data.</text>
</comment>
<reference evidence="1 2" key="1">
    <citation type="journal article" date="2023" name="Science">
        <title>Complex scaffold remodeling in plant triterpene biosynthesis.</title>
        <authorList>
            <person name="De La Pena R."/>
            <person name="Hodgson H."/>
            <person name="Liu J.C."/>
            <person name="Stephenson M.J."/>
            <person name="Martin A.C."/>
            <person name="Owen C."/>
            <person name="Harkess A."/>
            <person name="Leebens-Mack J."/>
            <person name="Jimenez L.E."/>
            <person name="Osbourn A."/>
            <person name="Sattely E.S."/>
        </authorList>
    </citation>
    <scope>NUCLEOTIDE SEQUENCE [LARGE SCALE GENOMIC DNA]</scope>
    <source>
        <strain evidence="2">cv. JPN11</strain>
        <tissue evidence="1">Leaf</tissue>
    </source>
</reference>
<protein>
    <submittedName>
        <fullName evidence="1">Uncharacterized protein</fullName>
    </submittedName>
</protein>
<dbReference type="EMBL" id="CM051395">
    <property type="protein sequence ID" value="KAJ4724398.1"/>
    <property type="molecule type" value="Genomic_DNA"/>
</dbReference>
<organism evidence="1 2">
    <name type="scientific">Melia azedarach</name>
    <name type="common">Chinaberry tree</name>
    <dbReference type="NCBI Taxonomy" id="155640"/>
    <lineage>
        <taxon>Eukaryota</taxon>
        <taxon>Viridiplantae</taxon>
        <taxon>Streptophyta</taxon>
        <taxon>Embryophyta</taxon>
        <taxon>Tracheophyta</taxon>
        <taxon>Spermatophyta</taxon>
        <taxon>Magnoliopsida</taxon>
        <taxon>eudicotyledons</taxon>
        <taxon>Gunneridae</taxon>
        <taxon>Pentapetalae</taxon>
        <taxon>rosids</taxon>
        <taxon>malvids</taxon>
        <taxon>Sapindales</taxon>
        <taxon>Meliaceae</taxon>
        <taxon>Melia</taxon>
    </lineage>
</organism>
<keyword evidence="2" id="KW-1185">Reference proteome</keyword>